<proteinExistence type="predicted"/>
<dbReference type="PANTHER" id="PTHR11210">
    <property type="entry name" value="RING BOX"/>
    <property type="match status" value="1"/>
</dbReference>
<keyword evidence="3" id="KW-0833">Ubl conjugation pathway</keyword>
<feature type="transmembrane region" description="Helical" evidence="6">
    <location>
        <begin position="130"/>
        <end position="153"/>
    </location>
</feature>
<organism evidence="7 8">
    <name type="scientific">Planoprotostelium fungivorum</name>
    <dbReference type="NCBI Taxonomy" id="1890364"/>
    <lineage>
        <taxon>Eukaryota</taxon>
        <taxon>Amoebozoa</taxon>
        <taxon>Evosea</taxon>
        <taxon>Variosea</taxon>
        <taxon>Cavosteliida</taxon>
        <taxon>Cavosteliaceae</taxon>
        <taxon>Planoprotostelium</taxon>
    </lineage>
</organism>
<feature type="transmembrane region" description="Helical" evidence="6">
    <location>
        <begin position="191"/>
        <end position="212"/>
    </location>
</feature>
<sequence length="472" mass="53269">MTIDTESSALLSPYPVEDDPLKALKSDSCQTDPHIEETLYEEDEYHTVRLGDEMYGSTLHRIAVFFFLFMGWWLFVFIPICALFRYIERRLPPLWIAILLLLQLGGLLDMSADAFYLIELLIHRTIQYHYTSVALFGISTFISLIAFGLWCALTPKKASSSSRQEYSPLCCFFYGGSDGGGSGGGDAGAGICFVIVICFLAFKFILLLMRAFTVVWTLSIVLLRKGFSKEDILWIQGIGTFMLVDVLTCSLPICVMSVLEWYQGHGVDQNPPGRSDNSVLSDILLCIKPKKEQRRGRSSEKRKGGTHTRVDMSDEEGDEVEKMEEDPKEEKKAPKVTTFPIPKDKPRFEIKKWQAVTLWSWDIDNENCAICKERIQELCIDCQLNSIGESGKDCTVAWGACNVSDSQFCNTTHPIRPHVMDFPEVWTLGPVYLGDKRLLLIFTSLFWSSNSIQCPSMMNHVSTATNHSGTPF</sequence>
<dbReference type="EMBL" id="MDYQ01000081">
    <property type="protein sequence ID" value="PRP83482.1"/>
    <property type="molecule type" value="Genomic_DNA"/>
</dbReference>
<evidence type="ECO:0000256" key="5">
    <source>
        <dbReference type="SAM" id="MobiDB-lite"/>
    </source>
</evidence>
<keyword evidence="6" id="KW-0472">Membrane</keyword>
<evidence type="ECO:0000313" key="7">
    <source>
        <dbReference type="EMBL" id="PRP83482.1"/>
    </source>
</evidence>
<keyword evidence="4" id="KW-0862">Zinc</keyword>
<keyword evidence="2" id="KW-0863">Zinc-finger</keyword>
<evidence type="ECO:0000256" key="4">
    <source>
        <dbReference type="ARBA" id="ARBA00022833"/>
    </source>
</evidence>
<evidence type="ECO:0000256" key="2">
    <source>
        <dbReference type="ARBA" id="ARBA00022771"/>
    </source>
</evidence>
<dbReference type="OrthoDB" id="8962942at2759"/>
<evidence type="ECO:0000256" key="3">
    <source>
        <dbReference type="ARBA" id="ARBA00022786"/>
    </source>
</evidence>
<evidence type="ECO:0000256" key="1">
    <source>
        <dbReference type="ARBA" id="ARBA00022723"/>
    </source>
</evidence>
<protein>
    <submittedName>
        <fullName evidence="7">Uncharacterized protein</fullName>
    </submittedName>
</protein>
<evidence type="ECO:0000313" key="8">
    <source>
        <dbReference type="Proteomes" id="UP000241769"/>
    </source>
</evidence>
<dbReference type="Gene3D" id="3.30.40.10">
    <property type="entry name" value="Zinc/RING finger domain, C3HC4 (zinc finger)"/>
    <property type="match status" value="1"/>
</dbReference>
<dbReference type="STRING" id="1890364.A0A2P6NHS3"/>
<feature type="compositionally biased region" description="Acidic residues" evidence="5">
    <location>
        <begin position="313"/>
        <end position="327"/>
    </location>
</feature>
<name>A0A2P6NHS3_9EUKA</name>
<accession>A0A2P6NHS3</accession>
<keyword evidence="8" id="KW-1185">Reference proteome</keyword>
<dbReference type="AlphaFoldDB" id="A0A2P6NHS3"/>
<feature type="compositionally biased region" description="Basic and acidic residues" evidence="5">
    <location>
        <begin position="295"/>
        <end position="312"/>
    </location>
</feature>
<keyword evidence="6" id="KW-1133">Transmembrane helix</keyword>
<comment type="caution">
    <text evidence="7">The sequence shown here is derived from an EMBL/GenBank/DDBJ whole genome shotgun (WGS) entry which is preliminary data.</text>
</comment>
<evidence type="ECO:0000256" key="6">
    <source>
        <dbReference type="SAM" id="Phobius"/>
    </source>
</evidence>
<dbReference type="SUPFAM" id="SSF57850">
    <property type="entry name" value="RING/U-box"/>
    <property type="match status" value="1"/>
</dbReference>
<gene>
    <name evidence="7" type="ORF">PROFUN_04356</name>
</gene>
<feature type="transmembrane region" description="Helical" evidence="6">
    <location>
        <begin position="232"/>
        <end position="259"/>
    </location>
</feature>
<feature type="region of interest" description="Disordered" evidence="5">
    <location>
        <begin position="291"/>
        <end position="338"/>
    </location>
</feature>
<reference evidence="7 8" key="1">
    <citation type="journal article" date="2018" name="Genome Biol. Evol.">
        <title>Multiple Roots of Fruiting Body Formation in Amoebozoa.</title>
        <authorList>
            <person name="Hillmann F."/>
            <person name="Forbes G."/>
            <person name="Novohradska S."/>
            <person name="Ferling I."/>
            <person name="Riege K."/>
            <person name="Groth M."/>
            <person name="Westermann M."/>
            <person name="Marz M."/>
            <person name="Spaller T."/>
            <person name="Winckler T."/>
            <person name="Schaap P."/>
            <person name="Glockner G."/>
        </authorList>
    </citation>
    <scope>NUCLEOTIDE SEQUENCE [LARGE SCALE GENOMIC DNA]</scope>
    <source>
        <strain evidence="7 8">Jena</strain>
    </source>
</reference>
<dbReference type="InParanoid" id="A0A2P6NHS3"/>
<dbReference type="InterPro" id="IPR013083">
    <property type="entry name" value="Znf_RING/FYVE/PHD"/>
</dbReference>
<keyword evidence="6" id="KW-0812">Transmembrane</keyword>
<dbReference type="Proteomes" id="UP000241769">
    <property type="component" value="Unassembled WGS sequence"/>
</dbReference>
<feature type="transmembrane region" description="Helical" evidence="6">
    <location>
        <begin position="62"/>
        <end position="87"/>
    </location>
</feature>
<keyword evidence="1" id="KW-0479">Metal-binding</keyword>
<feature type="transmembrane region" description="Helical" evidence="6">
    <location>
        <begin position="94"/>
        <end position="118"/>
    </location>
</feature>
<dbReference type="GO" id="GO:0008270">
    <property type="term" value="F:zinc ion binding"/>
    <property type="evidence" value="ECO:0007669"/>
    <property type="project" value="UniProtKB-KW"/>
</dbReference>
<dbReference type="InterPro" id="IPR051031">
    <property type="entry name" value="RING-box_E3_Ubiquitin_Ligase"/>
</dbReference>